<keyword evidence="1" id="KW-0969">Cilium</keyword>
<reference evidence="1 2" key="1">
    <citation type="submission" date="2016-10" db="EMBL/GenBank/DDBJ databases">
        <authorList>
            <person name="de Groot N.N."/>
        </authorList>
    </citation>
    <scope>NUCLEOTIDE SEQUENCE [LARGE SCALE GENOMIC DNA]</scope>
    <source>
        <strain evidence="1 2">AR40</strain>
    </source>
</reference>
<dbReference type="GO" id="GO:0071973">
    <property type="term" value="P:bacterial-type flagellum-dependent cell motility"/>
    <property type="evidence" value="ECO:0007669"/>
    <property type="project" value="InterPro"/>
</dbReference>
<dbReference type="GO" id="GO:0009425">
    <property type="term" value="C:bacterial-type flagellum basal body"/>
    <property type="evidence" value="ECO:0007669"/>
    <property type="project" value="InterPro"/>
</dbReference>
<protein>
    <submittedName>
        <fullName evidence="1">Flagellar FliL protein</fullName>
    </submittedName>
</protein>
<dbReference type="eggNOG" id="ENOG50317YZ">
    <property type="taxonomic scope" value="Bacteria"/>
</dbReference>
<dbReference type="AlphaFoldDB" id="A0A1H9NEH4"/>
<dbReference type="GO" id="GO:0006935">
    <property type="term" value="P:chemotaxis"/>
    <property type="evidence" value="ECO:0007669"/>
    <property type="project" value="UniProtKB-KW"/>
</dbReference>
<proteinExistence type="predicted"/>
<dbReference type="OrthoDB" id="2056812at2"/>
<name>A0A1H9NEH4_BUTFI</name>
<keyword evidence="1" id="KW-0282">Flagellum</keyword>
<dbReference type="GO" id="GO:0005886">
    <property type="term" value="C:plasma membrane"/>
    <property type="evidence" value="ECO:0007669"/>
    <property type="project" value="UniProtKB-SubCell"/>
</dbReference>
<organism evidence="1 2">
    <name type="scientific">Butyrivibrio fibrisolvens</name>
    <dbReference type="NCBI Taxonomy" id="831"/>
    <lineage>
        <taxon>Bacteria</taxon>
        <taxon>Bacillati</taxon>
        <taxon>Bacillota</taxon>
        <taxon>Clostridia</taxon>
        <taxon>Lachnospirales</taxon>
        <taxon>Lachnospiraceae</taxon>
        <taxon>Butyrivibrio</taxon>
    </lineage>
</organism>
<evidence type="ECO:0000313" key="2">
    <source>
        <dbReference type="Proteomes" id="UP000182584"/>
    </source>
</evidence>
<dbReference type="RefSeq" id="WP_027205776.1">
    <property type="nucleotide sequence ID" value="NZ_FOGJ01000004.1"/>
</dbReference>
<dbReference type="EMBL" id="FOGJ01000004">
    <property type="protein sequence ID" value="SER34396.1"/>
    <property type="molecule type" value="Genomic_DNA"/>
</dbReference>
<sequence>MKRNMLAIIILALLVINTVLTGIVMLSVMQTNQKTATVIADIASALELEAGGGAGTSSGFARQASDITAAETANFEITDIQISLAKTESGQAAILQCSLNISMDTVNSDYATLGSSESLAGATSKIKSIANEVVSQYNYDNISDNQAAIEREILDKVQDYFGSAFIYDISFSSFLPVKM</sequence>
<dbReference type="Proteomes" id="UP000182584">
    <property type="component" value="Unassembled WGS sequence"/>
</dbReference>
<accession>A0A1H9NEH4</accession>
<evidence type="ECO:0000313" key="1">
    <source>
        <dbReference type="EMBL" id="SER34396.1"/>
    </source>
</evidence>
<keyword evidence="1" id="KW-0966">Cell projection</keyword>
<gene>
    <name evidence="1" type="ORF">SAMN04487884_104161</name>
</gene>